<feature type="region of interest" description="Disordered" evidence="1">
    <location>
        <begin position="30"/>
        <end position="53"/>
    </location>
</feature>
<name>B7QF11_IXOSC</name>
<organism>
    <name type="scientific">Ixodes scapularis</name>
    <name type="common">Black-legged tick</name>
    <name type="synonym">Deer tick</name>
    <dbReference type="NCBI Taxonomy" id="6945"/>
    <lineage>
        <taxon>Eukaryota</taxon>
        <taxon>Metazoa</taxon>
        <taxon>Ecdysozoa</taxon>
        <taxon>Arthropoda</taxon>
        <taxon>Chelicerata</taxon>
        <taxon>Arachnida</taxon>
        <taxon>Acari</taxon>
        <taxon>Parasitiformes</taxon>
        <taxon>Ixodida</taxon>
        <taxon>Ixodoidea</taxon>
        <taxon>Ixodidae</taxon>
        <taxon>Ixodinae</taxon>
        <taxon>Ixodes</taxon>
    </lineage>
</organism>
<reference evidence="3" key="2">
    <citation type="submission" date="2020-05" db="UniProtKB">
        <authorList>
            <consortium name="EnsemblMetazoa"/>
        </authorList>
    </citation>
    <scope>IDENTIFICATION</scope>
    <source>
        <strain evidence="3">wikel</strain>
    </source>
</reference>
<dbReference type="AlphaFoldDB" id="B7QF11"/>
<dbReference type="Proteomes" id="UP000001555">
    <property type="component" value="Unassembled WGS sequence"/>
</dbReference>
<dbReference type="VEuPathDB" id="VectorBase:ISCI013080"/>
<evidence type="ECO:0000313" key="4">
    <source>
        <dbReference type="Proteomes" id="UP000001555"/>
    </source>
</evidence>
<keyword evidence="4" id="KW-1185">Reference proteome</keyword>
<evidence type="ECO:0000313" key="2">
    <source>
        <dbReference type="EMBL" id="EEC17433.1"/>
    </source>
</evidence>
<dbReference type="EMBL" id="ABJB010863633">
    <property type="status" value="NOT_ANNOTATED_CDS"/>
    <property type="molecule type" value="Genomic_DNA"/>
</dbReference>
<dbReference type="InParanoid" id="B7QF11"/>
<gene>
    <name evidence="2" type="ORF">IscW_ISCW013080</name>
</gene>
<sequence length="209" mass="22894">MCHRAHSRRYEWKPAPYEAARLGCTRYLDPPRSALSNEAVGRKSAARERPSTQRCAGCELLPEASAPEEPRRRWGTYPWPGGVKLISSCGGLLSVAGEAMARVGSGSCRRYEGRRCPRPTPPMLLRMPPTLPHCAPGPGPGTDAGCAICRRRAEERGDTLRWCPLPRTPPLFAAACGDGYRSILQEAPLSGDTALSFCFWSARQRDLAM</sequence>
<reference evidence="2 4" key="1">
    <citation type="submission" date="2008-03" db="EMBL/GenBank/DDBJ databases">
        <title>Annotation of Ixodes scapularis.</title>
        <authorList>
            <consortium name="Ixodes scapularis Genome Project Consortium"/>
            <person name="Caler E."/>
            <person name="Hannick L.I."/>
            <person name="Bidwell S."/>
            <person name="Joardar V."/>
            <person name="Thiagarajan M."/>
            <person name="Amedeo P."/>
            <person name="Galinsky K.J."/>
            <person name="Schobel S."/>
            <person name="Inman J."/>
            <person name="Hostetler J."/>
            <person name="Miller J."/>
            <person name="Hammond M."/>
            <person name="Megy K."/>
            <person name="Lawson D."/>
            <person name="Kodira C."/>
            <person name="Sutton G."/>
            <person name="Meyer J."/>
            <person name="Hill C.A."/>
            <person name="Birren B."/>
            <person name="Nene V."/>
            <person name="Collins F."/>
            <person name="Alarcon-Chaidez F."/>
            <person name="Wikel S."/>
            <person name="Strausberg R."/>
        </authorList>
    </citation>
    <scope>NUCLEOTIDE SEQUENCE [LARGE SCALE GENOMIC DNA]</scope>
    <source>
        <strain evidence="4">Wikel</strain>
        <strain evidence="2">Wikel colony</strain>
    </source>
</reference>
<dbReference type="HOGENOM" id="CLU_1316717_0_0_1"/>
<proteinExistence type="predicted"/>
<dbReference type="EMBL" id="DS923677">
    <property type="protein sequence ID" value="EEC17433.1"/>
    <property type="molecule type" value="Genomic_DNA"/>
</dbReference>
<accession>B7QF11</accession>
<evidence type="ECO:0000313" key="3">
    <source>
        <dbReference type="EnsemblMetazoa" id="ISCW013080-PA"/>
    </source>
</evidence>
<evidence type="ECO:0000256" key="1">
    <source>
        <dbReference type="SAM" id="MobiDB-lite"/>
    </source>
</evidence>
<dbReference type="PaxDb" id="6945-B7QF11"/>
<dbReference type="EnsemblMetazoa" id="ISCW013080-RA">
    <property type="protein sequence ID" value="ISCW013080-PA"/>
    <property type="gene ID" value="ISCW013080"/>
</dbReference>
<dbReference type="VEuPathDB" id="VectorBase:ISCW013080"/>
<protein>
    <submittedName>
        <fullName evidence="2 3">Uncharacterized protein</fullName>
    </submittedName>
</protein>